<feature type="transmembrane region" description="Helical" evidence="6">
    <location>
        <begin position="128"/>
        <end position="145"/>
    </location>
</feature>
<evidence type="ECO:0000256" key="2">
    <source>
        <dbReference type="ARBA" id="ARBA00007362"/>
    </source>
</evidence>
<feature type="transmembrane region" description="Helical" evidence="6">
    <location>
        <begin position="212"/>
        <end position="236"/>
    </location>
</feature>
<dbReference type="AlphaFoldDB" id="A0A161SI56"/>
<feature type="transmembrane region" description="Helical" evidence="6">
    <location>
        <begin position="157"/>
        <end position="175"/>
    </location>
</feature>
<evidence type="ECO:0000313" key="9">
    <source>
        <dbReference type="Proteomes" id="UP000076625"/>
    </source>
</evidence>
<gene>
    <name evidence="8" type="ORF">AVW16_08315</name>
</gene>
<sequence length="305" mass="32317">MHAPRRPIDGLAAGLMVVLCSLWGLQQIALKLAADDTAPIMQIALRSGLAALLVGALMWRRGQRLRRDVRGPGLVAGLLFAVEFVLIALGLGYTSASHMVVFLYTAPIFTALGLAWRLESERLAPQQWLGIALAFAGIAFAFLGDAGGEAQSRLGDALGVLAGAAWGATTVVVRASRLADADPAETLLYQLVAGCVVALAWAAFSGDIGHVSFSWLTVTTLFYQGVLVAFASYLAWFWLLRRYQAAQLVVFSFLTPLYGVVFGVALLAEALDPHFVAGAALVLAGIFVVNGGPLIGRARLALARR</sequence>
<dbReference type="Pfam" id="PF00892">
    <property type="entry name" value="EamA"/>
    <property type="match status" value="2"/>
</dbReference>
<dbReference type="InterPro" id="IPR000620">
    <property type="entry name" value="EamA_dom"/>
</dbReference>
<evidence type="ECO:0000256" key="3">
    <source>
        <dbReference type="ARBA" id="ARBA00022692"/>
    </source>
</evidence>
<dbReference type="Proteomes" id="UP000076625">
    <property type="component" value="Unassembled WGS sequence"/>
</dbReference>
<feature type="transmembrane region" description="Helical" evidence="6">
    <location>
        <begin position="71"/>
        <end position="93"/>
    </location>
</feature>
<comment type="similarity">
    <text evidence="2">Belongs to the EamA transporter family.</text>
</comment>
<dbReference type="PANTHER" id="PTHR32322:SF2">
    <property type="entry name" value="EAMA DOMAIN-CONTAINING PROTEIN"/>
    <property type="match status" value="1"/>
</dbReference>
<dbReference type="PANTHER" id="PTHR32322">
    <property type="entry name" value="INNER MEMBRANE TRANSPORTER"/>
    <property type="match status" value="1"/>
</dbReference>
<keyword evidence="9" id="KW-1185">Reference proteome</keyword>
<feature type="transmembrane region" description="Helical" evidence="6">
    <location>
        <begin position="274"/>
        <end position="295"/>
    </location>
</feature>
<comment type="caution">
    <text evidence="8">The sequence shown here is derived from an EMBL/GenBank/DDBJ whole genome shotgun (WGS) entry which is preliminary data.</text>
</comment>
<organism evidence="8 9">
    <name type="scientific">Crenobacter luteus</name>
    <dbReference type="NCBI Taxonomy" id="1452487"/>
    <lineage>
        <taxon>Bacteria</taxon>
        <taxon>Pseudomonadati</taxon>
        <taxon>Pseudomonadota</taxon>
        <taxon>Betaproteobacteria</taxon>
        <taxon>Neisseriales</taxon>
        <taxon>Neisseriaceae</taxon>
        <taxon>Crenobacter</taxon>
    </lineage>
</organism>
<dbReference type="OrthoDB" id="184388at2"/>
<evidence type="ECO:0000313" key="8">
    <source>
        <dbReference type="EMBL" id="KZE33530.1"/>
    </source>
</evidence>
<dbReference type="GO" id="GO:0016020">
    <property type="term" value="C:membrane"/>
    <property type="evidence" value="ECO:0007669"/>
    <property type="project" value="UniProtKB-SubCell"/>
</dbReference>
<evidence type="ECO:0000256" key="6">
    <source>
        <dbReference type="SAM" id="Phobius"/>
    </source>
</evidence>
<dbReference type="InterPro" id="IPR037185">
    <property type="entry name" value="EmrE-like"/>
</dbReference>
<proteinExistence type="inferred from homology"/>
<dbReference type="SUPFAM" id="SSF103481">
    <property type="entry name" value="Multidrug resistance efflux transporter EmrE"/>
    <property type="match status" value="2"/>
</dbReference>
<name>A0A161SI56_9NEIS</name>
<dbReference type="EMBL" id="LQQU01000013">
    <property type="protein sequence ID" value="KZE33530.1"/>
    <property type="molecule type" value="Genomic_DNA"/>
</dbReference>
<dbReference type="InterPro" id="IPR050638">
    <property type="entry name" value="AA-Vitamin_Transporters"/>
</dbReference>
<keyword evidence="3 6" id="KW-0812">Transmembrane</keyword>
<feature type="domain" description="EamA" evidence="7">
    <location>
        <begin position="14"/>
        <end position="142"/>
    </location>
</feature>
<evidence type="ECO:0000256" key="5">
    <source>
        <dbReference type="ARBA" id="ARBA00023136"/>
    </source>
</evidence>
<keyword evidence="4 6" id="KW-1133">Transmembrane helix</keyword>
<accession>A0A161SI56</accession>
<feature type="transmembrane region" description="Helical" evidence="6">
    <location>
        <begin position="43"/>
        <end position="59"/>
    </location>
</feature>
<evidence type="ECO:0000256" key="1">
    <source>
        <dbReference type="ARBA" id="ARBA00004141"/>
    </source>
</evidence>
<feature type="transmembrane region" description="Helical" evidence="6">
    <location>
        <begin position="248"/>
        <end position="268"/>
    </location>
</feature>
<feature type="transmembrane region" description="Helical" evidence="6">
    <location>
        <begin position="187"/>
        <end position="206"/>
    </location>
</feature>
<feature type="transmembrane region" description="Helical" evidence="6">
    <location>
        <begin position="99"/>
        <end position="116"/>
    </location>
</feature>
<reference evidence="9" key="1">
    <citation type="submission" date="2016-01" db="EMBL/GenBank/DDBJ databases">
        <title>Draft genome of Chromobacterium sp. F49.</title>
        <authorList>
            <person name="Hong K.W."/>
        </authorList>
    </citation>
    <scope>NUCLEOTIDE SEQUENCE [LARGE SCALE GENOMIC DNA]</scope>
    <source>
        <strain evidence="9">CN10</strain>
    </source>
</reference>
<evidence type="ECO:0000259" key="7">
    <source>
        <dbReference type="Pfam" id="PF00892"/>
    </source>
</evidence>
<comment type="subcellular location">
    <subcellularLocation>
        <location evidence="1">Membrane</location>
        <topology evidence="1">Multi-pass membrane protein</topology>
    </subcellularLocation>
</comment>
<dbReference type="STRING" id="1452487.AVW16_08315"/>
<protein>
    <recommendedName>
        <fullName evidence="7">EamA domain-containing protein</fullName>
    </recommendedName>
</protein>
<keyword evidence="5 6" id="KW-0472">Membrane</keyword>
<feature type="domain" description="EamA" evidence="7">
    <location>
        <begin position="154"/>
        <end position="290"/>
    </location>
</feature>
<evidence type="ECO:0000256" key="4">
    <source>
        <dbReference type="ARBA" id="ARBA00022989"/>
    </source>
</evidence>
<dbReference type="RefSeq" id="WP_066610901.1">
    <property type="nucleotide sequence ID" value="NZ_LQQU01000013.1"/>
</dbReference>